<gene>
    <name evidence="1" type="ordered locus">Solca_1461</name>
</gene>
<name>H8KVN8_SOLCM</name>
<evidence type="ECO:0000313" key="1">
    <source>
        <dbReference type="EMBL" id="AFD06541.1"/>
    </source>
</evidence>
<dbReference type="RefSeq" id="WP_014679768.1">
    <property type="nucleotide sequence ID" value="NC_017770.1"/>
</dbReference>
<reference evidence="1" key="1">
    <citation type="submission" date="2012-02" db="EMBL/GenBank/DDBJ databases">
        <title>The complete genome of Solitalea canadensis DSM 3403.</title>
        <authorList>
            <consortium name="US DOE Joint Genome Institute (JGI-PGF)"/>
            <person name="Lucas S."/>
            <person name="Copeland A."/>
            <person name="Lapidus A."/>
            <person name="Glavina del Rio T."/>
            <person name="Dalin E."/>
            <person name="Tice H."/>
            <person name="Bruce D."/>
            <person name="Goodwin L."/>
            <person name="Pitluck S."/>
            <person name="Peters L."/>
            <person name="Ovchinnikova G."/>
            <person name="Lu M."/>
            <person name="Kyrpides N."/>
            <person name="Mavromatis K."/>
            <person name="Ivanova N."/>
            <person name="Brettin T."/>
            <person name="Detter J.C."/>
            <person name="Han C."/>
            <person name="Larimer F."/>
            <person name="Land M."/>
            <person name="Hauser L."/>
            <person name="Markowitz V."/>
            <person name="Cheng J.-F."/>
            <person name="Hugenholtz P."/>
            <person name="Woyke T."/>
            <person name="Wu D."/>
            <person name="Spring S."/>
            <person name="Schroeder M."/>
            <person name="Kopitz M."/>
            <person name="Brambilla E."/>
            <person name="Klenk H.-P."/>
            <person name="Eisen J.A."/>
        </authorList>
    </citation>
    <scope>NUCLEOTIDE SEQUENCE</scope>
    <source>
        <strain evidence="1">DSM 3403</strain>
    </source>
</reference>
<dbReference type="EMBL" id="CP003349">
    <property type="protein sequence ID" value="AFD06541.1"/>
    <property type="molecule type" value="Genomic_DNA"/>
</dbReference>
<dbReference type="STRING" id="929556.Solca_1461"/>
<organism evidence="1 2">
    <name type="scientific">Solitalea canadensis (strain ATCC 29591 / DSM 3403 / JCM 21819 / LMG 8368 / NBRC 15130 / NCIMB 12057 / USAM 9D)</name>
    <name type="common">Flexibacter canadensis</name>
    <dbReference type="NCBI Taxonomy" id="929556"/>
    <lineage>
        <taxon>Bacteria</taxon>
        <taxon>Pseudomonadati</taxon>
        <taxon>Bacteroidota</taxon>
        <taxon>Sphingobacteriia</taxon>
        <taxon>Sphingobacteriales</taxon>
        <taxon>Sphingobacteriaceae</taxon>
        <taxon>Solitalea</taxon>
    </lineage>
</organism>
<dbReference type="Proteomes" id="UP000007590">
    <property type="component" value="Chromosome"/>
</dbReference>
<keyword evidence="2" id="KW-1185">Reference proteome</keyword>
<protein>
    <submittedName>
        <fullName evidence="1">Uncharacterized protein</fullName>
    </submittedName>
</protein>
<accession>H8KVN8</accession>
<dbReference type="HOGENOM" id="CLU_2587877_0_0_10"/>
<proteinExistence type="predicted"/>
<sequence>MITPIKFKSTLETSLGVRLSLVSSCNASGFFYCHVNNCLILSQTLNLAVIITTEGLVQHRLVAISSAALSGFAMVDSEAL</sequence>
<evidence type="ECO:0000313" key="2">
    <source>
        <dbReference type="Proteomes" id="UP000007590"/>
    </source>
</evidence>
<dbReference type="AlphaFoldDB" id="H8KVN8"/>
<dbReference type="KEGG" id="scn:Solca_1461"/>